<feature type="domain" description="GTP cyclohydrolase N-terminal" evidence="2">
    <location>
        <begin position="46"/>
        <end position="238"/>
    </location>
</feature>
<evidence type="ECO:0000259" key="1">
    <source>
        <dbReference type="Pfam" id="PF00925"/>
    </source>
</evidence>
<keyword evidence="4" id="KW-1185">Reference proteome</keyword>
<dbReference type="InParanoid" id="A0A448YG44"/>
<dbReference type="Gene3D" id="3.40.50.10990">
    <property type="entry name" value="GTP cyclohydrolase II"/>
    <property type="match status" value="1"/>
</dbReference>
<dbReference type="NCBIfam" id="NF005536">
    <property type="entry name" value="PRK07198.1"/>
    <property type="match status" value="1"/>
</dbReference>
<dbReference type="Proteomes" id="UP000290900">
    <property type="component" value="Unassembled WGS sequence"/>
</dbReference>
<dbReference type="InterPro" id="IPR032677">
    <property type="entry name" value="GTP_cyclohydro_II"/>
</dbReference>
<name>A0A448YG44_BRENA</name>
<accession>A0A448YG44</accession>
<sequence>MASVSVAKLAAKPTDFEERTTVKAASPKAEDFSAIQKAMSDVFGDKIRLSTFPTDSDVDPIKLDWYNADAKSRGPVVPSKANSGMCKHNAIGAHSGPYSIYHALSIASRKLDAKHVADYTSSFPPFDFPQVAEWSEPGKIVSMDPFGHMTPWLYDDLEKKENVEVRPSMAVTKAVLSIPEIKEEVKRGNLIPDGKIVLNDEGDMACTKVAVDPVWFLPGVAERVGISEADLRRALFEDTNGMYPELITRPDIKVFCPPIGGITAYVFGDPANLSKEDKSLALRVHDECCSSDVFLSDICSCRCYLIFGLVEAAKEAQKGGNGLICYFRKEGRCLGEVTKYMVYNARKRTGDTANNYFHRTECIAGVKDARFQELMPDILHWFGIKKIDRMLSMSNMKYDAIVNSGIEIKERVEIPDYLLPADCRVEIDAKIASGYFTNGHRYTDDELKKVEGRKW</sequence>
<dbReference type="Pfam" id="PF00925">
    <property type="entry name" value="GTP_cyclohydro2"/>
    <property type="match status" value="1"/>
</dbReference>
<dbReference type="AlphaFoldDB" id="A0A448YG44"/>
<dbReference type="STRING" id="13370.A0A448YG44"/>
<evidence type="ECO:0000313" key="4">
    <source>
        <dbReference type="Proteomes" id="UP000290900"/>
    </source>
</evidence>
<dbReference type="SUPFAM" id="SSF142695">
    <property type="entry name" value="RibA-like"/>
    <property type="match status" value="1"/>
</dbReference>
<dbReference type="Pfam" id="PF12471">
    <property type="entry name" value="GTP_CH_N"/>
    <property type="match status" value="1"/>
</dbReference>
<proteinExistence type="predicted"/>
<dbReference type="PANTHER" id="PTHR47259:SF2">
    <property type="entry name" value="URACIL-REGULATED PROTEIN 1"/>
    <property type="match status" value="1"/>
</dbReference>
<dbReference type="OrthoDB" id="57939at2759"/>
<dbReference type="PANTHER" id="PTHR47259">
    <property type="match status" value="1"/>
</dbReference>
<evidence type="ECO:0000313" key="3">
    <source>
        <dbReference type="EMBL" id="VEU19846.1"/>
    </source>
</evidence>
<dbReference type="InterPro" id="IPR036144">
    <property type="entry name" value="RibA-like_sf"/>
</dbReference>
<evidence type="ECO:0000259" key="2">
    <source>
        <dbReference type="Pfam" id="PF12471"/>
    </source>
</evidence>
<gene>
    <name evidence="3" type="ORF">BRENAR_LOCUS582</name>
</gene>
<feature type="domain" description="GTP cyclohydrolase II" evidence="1">
    <location>
        <begin position="264"/>
        <end position="412"/>
    </location>
</feature>
<reference evidence="3 4" key="1">
    <citation type="submission" date="2018-12" db="EMBL/GenBank/DDBJ databases">
        <authorList>
            <person name="Tiukova I."/>
            <person name="Dainat J."/>
        </authorList>
    </citation>
    <scope>NUCLEOTIDE SEQUENCE [LARGE SCALE GENOMIC DNA]</scope>
</reference>
<organism evidence="3 4">
    <name type="scientific">Brettanomyces naardenensis</name>
    <name type="common">Yeast</name>
    <dbReference type="NCBI Taxonomy" id="13370"/>
    <lineage>
        <taxon>Eukaryota</taxon>
        <taxon>Fungi</taxon>
        <taxon>Dikarya</taxon>
        <taxon>Ascomycota</taxon>
        <taxon>Saccharomycotina</taxon>
        <taxon>Pichiomycetes</taxon>
        <taxon>Pichiales</taxon>
        <taxon>Pichiaceae</taxon>
        <taxon>Brettanomyces</taxon>
    </lineage>
</organism>
<dbReference type="EMBL" id="CAACVR010000001">
    <property type="protein sequence ID" value="VEU19846.1"/>
    <property type="molecule type" value="Genomic_DNA"/>
</dbReference>
<dbReference type="InterPro" id="IPR022163">
    <property type="entry name" value="GTP_CH_N"/>
</dbReference>
<protein>
    <submittedName>
        <fullName evidence="3">DEKNAAC100871</fullName>
    </submittedName>
</protein>